<dbReference type="Proteomes" id="UP001190700">
    <property type="component" value="Unassembled WGS sequence"/>
</dbReference>
<dbReference type="EMBL" id="LGRX02005293">
    <property type="protein sequence ID" value="KAK3278753.1"/>
    <property type="molecule type" value="Genomic_DNA"/>
</dbReference>
<evidence type="ECO:0000313" key="1">
    <source>
        <dbReference type="EMBL" id="KAK3278753.1"/>
    </source>
</evidence>
<name>A0AAE0GIX1_9CHLO</name>
<dbReference type="AlphaFoldDB" id="A0AAE0GIX1"/>
<keyword evidence="2" id="KW-1185">Reference proteome</keyword>
<accession>A0AAE0GIX1</accession>
<gene>
    <name evidence="1" type="ORF">CYMTET_13319</name>
</gene>
<organism evidence="1 2">
    <name type="scientific">Cymbomonas tetramitiformis</name>
    <dbReference type="NCBI Taxonomy" id="36881"/>
    <lineage>
        <taxon>Eukaryota</taxon>
        <taxon>Viridiplantae</taxon>
        <taxon>Chlorophyta</taxon>
        <taxon>Pyramimonadophyceae</taxon>
        <taxon>Pyramimonadales</taxon>
        <taxon>Pyramimonadaceae</taxon>
        <taxon>Cymbomonas</taxon>
    </lineage>
</organism>
<sequence>MRSKYLLYYVVIVRASALTSRLTKAKDPHGIPAEHSTFSPHTCCISGPRIPFKPSAHSSCEADNERSPNPRF</sequence>
<evidence type="ECO:0000313" key="2">
    <source>
        <dbReference type="Proteomes" id="UP001190700"/>
    </source>
</evidence>
<reference evidence="1 2" key="1">
    <citation type="journal article" date="2015" name="Genome Biol. Evol.">
        <title>Comparative Genomics of a Bacterivorous Green Alga Reveals Evolutionary Causalities and Consequences of Phago-Mixotrophic Mode of Nutrition.</title>
        <authorList>
            <person name="Burns J.A."/>
            <person name="Paasch A."/>
            <person name="Narechania A."/>
            <person name="Kim E."/>
        </authorList>
    </citation>
    <scope>NUCLEOTIDE SEQUENCE [LARGE SCALE GENOMIC DNA]</scope>
    <source>
        <strain evidence="1 2">PLY_AMNH</strain>
    </source>
</reference>
<protein>
    <submittedName>
        <fullName evidence="1">Uncharacterized protein</fullName>
    </submittedName>
</protein>
<comment type="caution">
    <text evidence="1">The sequence shown here is derived from an EMBL/GenBank/DDBJ whole genome shotgun (WGS) entry which is preliminary data.</text>
</comment>
<proteinExistence type="predicted"/>